<evidence type="ECO:0008006" key="4">
    <source>
        <dbReference type="Google" id="ProtNLM"/>
    </source>
</evidence>
<dbReference type="EMBL" id="JBHTBR010000005">
    <property type="protein sequence ID" value="MFC7292746.1"/>
    <property type="molecule type" value="Genomic_DNA"/>
</dbReference>
<organism evidence="2 3">
    <name type="scientific">Hirschia litorea</name>
    <dbReference type="NCBI Taxonomy" id="1199156"/>
    <lineage>
        <taxon>Bacteria</taxon>
        <taxon>Pseudomonadati</taxon>
        <taxon>Pseudomonadota</taxon>
        <taxon>Alphaproteobacteria</taxon>
        <taxon>Hyphomonadales</taxon>
        <taxon>Hyphomonadaceae</taxon>
        <taxon>Hirschia</taxon>
    </lineage>
</organism>
<sequence>MPQAFLGTDTLDQENQKFDQKPLTKPVFINSIPKSGSHLLRNILRMFVPVEQQYKDQFIQWPNIAQHMAAFDTQKNYLVSAHLLYTDKSAMLANRTRKFTLIRDPHTWVMAQARFFVSDAFKSNFDNIKDGSLTVNDLLNLMIVGIYQKSPPMRDQYNLFAVSWMGTGTYLVKYEELVLHANNLETDAAEKYFSNLLGAAGIIKPSDWRERVKIGADKKQSGTSRENINSQKSKFNFPDELPDTQKQLIEYHAPGLRKLLGYT</sequence>
<evidence type="ECO:0000313" key="2">
    <source>
        <dbReference type="EMBL" id="MFC7292746.1"/>
    </source>
</evidence>
<comment type="caution">
    <text evidence="2">The sequence shown here is derived from an EMBL/GenBank/DDBJ whole genome shotgun (WGS) entry which is preliminary data.</text>
</comment>
<reference evidence="3" key="1">
    <citation type="journal article" date="2019" name="Int. J. Syst. Evol. Microbiol.">
        <title>The Global Catalogue of Microorganisms (GCM) 10K type strain sequencing project: providing services to taxonomists for standard genome sequencing and annotation.</title>
        <authorList>
            <consortium name="The Broad Institute Genomics Platform"/>
            <consortium name="The Broad Institute Genome Sequencing Center for Infectious Disease"/>
            <person name="Wu L."/>
            <person name="Ma J."/>
        </authorList>
    </citation>
    <scope>NUCLEOTIDE SEQUENCE [LARGE SCALE GENOMIC DNA]</scope>
    <source>
        <strain evidence="3">CCUG 51308</strain>
    </source>
</reference>
<gene>
    <name evidence="2" type="ORF">ACFQS8_14025</name>
</gene>
<keyword evidence="3" id="KW-1185">Reference proteome</keyword>
<accession>A0ABW2INJ0</accession>
<dbReference type="Gene3D" id="3.40.50.300">
    <property type="entry name" value="P-loop containing nucleotide triphosphate hydrolases"/>
    <property type="match status" value="1"/>
</dbReference>
<dbReference type="RefSeq" id="WP_382168432.1">
    <property type="nucleotide sequence ID" value="NZ_JBHTBR010000005.1"/>
</dbReference>
<feature type="region of interest" description="Disordered" evidence="1">
    <location>
        <begin position="216"/>
        <end position="236"/>
    </location>
</feature>
<name>A0ABW2INJ0_9PROT</name>
<dbReference type="SUPFAM" id="SSF52540">
    <property type="entry name" value="P-loop containing nucleoside triphosphate hydrolases"/>
    <property type="match status" value="1"/>
</dbReference>
<dbReference type="Proteomes" id="UP001596492">
    <property type="component" value="Unassembled WGS sequence"/>
</dbReference>
<evidence type="ECO:0000313" key="3">
    <source>
        <dbReference type="Proteomes" id="UP001596492"/>
    </source>
</evidence>
<dbReference type="InterPro" id="IPR027417">
    <property type="entry name" value="P-loop_NTPase"/>
</dbReference>
<evidence type="ECO:0000256" key="1">
    <source>
        <dbReference type="SAM" id="MobiDB-lite"/>
    </source>
</evidence>
<feature type="compositionally biased region" description="Polar residues" evidence="1">
    <location>
        <begin position="221"/>
        <end position="234"/>
    </location>
</feature>
<protein>
    <recommendedName>
        <fullName evidence="4">Sulfotransferase domain-containing protein</fullName>
    </recommendedName>
</protein>
<proteinExistence type="predicted"/>